<evidence type="ECO:0000313" key="7">
    <source>
        <dbReference type="EMBL" id="RDX47612.1"/>
    </source>
</evidence>
<evidence type="ECO:0000256" key="6">
    <source>
        <dbReference type="SAM" id="SignalP"/>
    </source>
</evidence>
<protein>
    <submittedName>
        <fullName evidence="7">Actin-like ATPase domain-containing protein</fullName>
    </submittedName>
</protein>
<dbReference type="CDD" id="cd10230">
    <property type="entry name" value="ASKHA_NBD_HSP70_HYOU1"/>
    <property type="match status" value="1"/>
</dbReference>
<dbReference type="PANTHER" id="PTHR45639">
    <property type="entry name" value="HSC70CB, ISOFORM G-RELATED"/>
    <property type="match status" value="1"/>
</dbReference>
<dbReference type="OrthoDB" id="10262720at2759"/>
<dbReference type="SUPFAM" id="SSF53067">
    <property type="entry name" value="Actin-like ATPase domain"/>
    <property type="match status" value="2"/>
</dbReference>
<feature type="compositionally biased region" description="Low complexity" evidence="5">
    <location>
        <begin position="820"/>
        <end position="863"/>
    </location>
</feature>
<keyword evidence="4" id="KW-0143">Chaperone</keyword>
<feature type="region of interest" description="Disordered" evidence="5">
    <location>
        <begin position="808"/>
        <end position="872"/>
    </location>
</feature>
<keyword evidence="6" id="KW-0732">Signal</keyword>
<dbReference type="AlphaFoldDB" id="A0A371D547"/>
<dbReference type="STRING" id="139420.A0A371D547"/>
<proteinExistence type="predicted"/>
<keyword evidence="3" id="KW-0067">ATP-binding</keyword>
<dbReference type="Pfam" id="PF00012">
    <property type="entry name" value="HSP70"/>
    <property type="match status" value="1"/>
</dbReference>
<dbReference type="Gene3D" id="2.60.34.10">
    <property type="entry name" value="Substrate Binding Domain Of DNAk, Chain A, domain 1"/>
    <property type="match status" value="1"/>
</dbReference>
<dbReference type="GO" id="GO:0140662">
    <property type="term" value="F:ATP-dependent protein folding chaperone"/>
    <property type="evidence" value="ECO:0007669"/>
    <property type="project" value="InterPro"/>
</dbReference>
<organism evidence="7 8">
    <name type="scientific">Lentinus brumalis</name>
    <dbReference type="NCBI Taxonomy" id="2498619"/>
    <lineage>
        <taxon>Eukaryota</taxon>
        <taxon>Fungi</taxon>
        <taxon>Dikarya</taxon>
        <taxon>Basidiomycota</taxon>
        <taxon>Agaricomycotina</taxon>
        <taxon>Agaricomycetes</taxon>
        <taxon>Polyporales</taxon>
        <taxon>Polyporaceae</taxon>
        <taxon>Lentinus</taxon>
    </lineage>
</organism>
<reference evidence="7 8" key="1">
    <citation type="journal article" date="2018" name="Biotechnol. Biofuels">
        <title>Integrative visual omics of the white-rot fungus Polyporus brumalis exposes the biotechnological potential of its oxidative enzymes for delignifying raw plant biomass.</title>
        <authorList>
            <person name="Miyauchi S."/>
            <person name="Rancon A."/>
            <person name="Drula E."/>
            <person name="Hage H."/>
            <person name="Chaduli D."/>
            <person name="Favel A."/>
            <person name="Grisel S."/>
            <person name="Henrissat B."/>
            <person name="Herpoel-Gimbert I."/>
            <person name="Ruiz-Duenas F.J."/>
            <person name="Chevret D."/>
            <person name="Hainaut M."/>
            <person name="Lin J."/>
            <person name="Wang M."/>
            <person name="Pangilinan J."/>
            <person name="Lipzen A."/>
            <person name="Lesage-Meessen L."/>
            <person name="Navarro D."/>
            <person name="Riley R."/>
            <person name="Grigoriev I.V."/>
            <person name="Zhou S."/>
            <person name="Raouche S."/>
            <person name="Rosso M.N."/>
        </authorList>
    </citation>
    <scope>NUCLEOTIDE SEQUENCE [LARGE SCALE GENOMIC DNA]</scope>
    <source>
        <strain evidence="7 8">BRFM 1820</strain>
    </source>
</reference>
<dbReference type="Gene3D" id="3.30.30.30">
    <property type="match status" value="1"/>
</dbReference>
<sequence>MTRLFLFLCLWLSLWSERVLGSVLAIDYGADFIKASLMKPGQPFDVLLNRDSKRKMQSTVGWKHNDRLFGQDAASIAGRFPLDSFSSLKFLQAAPYGSEAASFYASISTADMVQTERGTVALRRSDGTEWTVEELIAMQFAYVRELAESTAGEKVSDVIVTVPPYYTQFERDAVVDAIEISGLRTLALINDGTAVAVNYAMTRSFPTPEYHVIFDAGASSIRATVVEFSAASDSKSKVVKDATQITVHGIGYDRYTGGTELTRRLRDLLLNDFQKRYKRDISNDKRAMAKLWKEAGRVKTILSANNEAQATIESLAYDLDYKGKFTRAEFEAACKDLKLHYAVPILEALAHSGLKLDNITSVILAGGASRTPMIQDAVKAAVGANKLAFNVNADEAAVLGAALHGAGLSRQFKTKAIRITDIGPYDIQVSYQAESKQPGARPRTINSLVFPAGSKTGTKKTLTFKRQDDFSVKLAYKTPPLRGYPTDFLEAEIVGVGEAIKNLTEAGATDPVIKATVMLSESGFASLRDAIVTGEFKDESLTGKLKDLFGKGSSSSASVDETTADVGTVEADSTATSSSAETSATAVSKKEPIPLEIDTKFPTIPPMSVAEKRMGRDRLKAIDAEEASKRRREEARNTLEAYVYRLRDLLEDESTEAPFVKCSQSAERKAISEKLAETYAWLQEHGDDATTMEYIDKRTALESLERPIVHRYKEIEEFPQALNNSQMWNWSSRLFLTDARLNMTQELEAGLPTKYTKEELDEFEKVLKEHESWLDEWVEKQKKVKMNEDPVILSSEMRARAKVLENHLQKLYRKRTPKPATTKKSSASASSGTASTSAGTSEATSESDTASAGSSSSTGAASSQDPHRHEEL</sequence>
<evidence type="ECO:0000256" key="4">
    <source>
        <dbReference type="ARBA" id="ARBA00023186"/>
    </source>
</evidence>
<dbReference type="PANTHER" id="PTHR45639:SF3">
    <property type="entry name" value="HYPOXIA UP-REGULATED PROTEIN 1"/>
    <property type="match status" value="1"/>
</dbReference>
<evidence type="ECO:0000256" key="5">
    <source>
        <dbReference type="SAM" id="MobiDB-lite"/>
    </source>
</evidence>
<evidence type="ECO:0000256" key="1">
    <source>
        <dbReference type="ARBA" id="ARBA00022741"/>
    </source>
</evidence>
<dbReference type="Gene3D" id="3.30.420.40">
    <property type="match status" value="2"/>
</dbReference>
<feature type="signal peptide" evidence="6">
    <location>
        <begin position="1"/>
        <end position="21"/>
    </location>
</feature>
<gene>
    <name evidence="7" type="ORF">OH76DRAFT_1464970</name>
</gene>
<evidence type="ECO:0000256" key="3">
    <source>
        <dbReference type="ARBA" id="ARBA00022840"/>
    </source>
</evidence>
<dbReference type="GO" id="GO:0005524">
    <property type="term" value="F:ATP binding"/>
    <property type="evidence" value="ECO:0007669"/>
    <property type="project" value="UniProtKB-KW"/>
</dbReference>
<evidence type="ECO:0000313" key="8">
    <source>
        <dbReference type="Proteomes" id="UP000256964"/>
    </source>
</evidence>
<keyword evidence="1" id="KW-0547">Nucleotide-binding</keyword>
<feature type="compositionally biased region" description="Polar residues" evidence="5">
    <location>
        <begin position="552"/>
        <end position="561"/>
    </location>
</feature>
<dbReference type="PRINTS" id="PR00301">
    <property type="entry name" value="HEATSHOCK70"/>
</dbReference>
<dbReference type="FunFam" id="3.90.640.10:FF:000004">
    <property type="entry name" value="Heat shock 70 kDa protein 4"/>
    <property type="match status" value="1"/>
</dbReference>
<accession>A0A371D547</accession>
<dbReference type="EMBL" id="KZ857417">
    <property type="protein sequence ID" value="RDX47612.1"/>
    <property type="molecule type" value="Genomic_DNA"/>
</dbReference>
<keyword evidence="8" id="KW-1185">Reference proteome</keyword>
<dbReference type="GO" id="GO:0034663">
    <property type="term" value="C:endoplasmic reticulum chaperone complex"/>
    <property type="evidence" value="ECO:0007669"/>
    <property type="project" value="TreeGrafter"/>
</dbReference>
<dbReference type="InterPro" id="IPR043129">
    <property type="entry name" value="ATPase_NBD"/>
</dbReference>
<evidence type="ECO:0000256" key="2">
    <source>
        <dbReference type="ARBA" id="ARBA00022824"/>
    </source>
</evidence>
<dbReference type="InterPro" id="IPR029048">
    <property type="entry name" value="HSP70_C_sf"/>
</dbReference>
<feature type="region of interest" description="Disordered" evidence="5">
    <location>
        <begin position="551"/>
        <end position="591"/>
    </location>
</feature>
<dbReference type="SUPFAM" id="SSF100934">
    <property type="entry name" value="Heat shock protein 70kD (HSP70), C-terminal subdomain"/>
    <property type="match status" value="1"/>
</dbReference>
<dbReference type="Gene3D" id="1.20.1270.10">
    <property type="match status" value="1"/>
</dbReference>
<feature type="chain" id="PRO_5016771236" evidence="6">
    <location>
        <begin position="22"/>
        <end position="872"/>
    </location>
</feature>
<feature type="compositionally biased region" description="Low complexity" evidence="5">
    <location>
        <begin position="568"/>
        <end position="587"/>
    </location>
</feature>
<dbReference type="InterPro" id="IPR013126">
    <property type="entry name" value="Hsp_70_fam"/>
</dbReference>
<dbReference type="GO" id="GO:0030968">
    <property type="term" value="P:endoplasmic reticulum unfolded protein response"/>
    <property type="evidence" value="ECO:0007669"/>
    <property type="project" value="TreeGrafter"/>
</dbReference>
<name>A0A371D547_9APHY</name>
<dbReference type="InterPro" id="IPR029047">
    <property type="entry name" value="HSP70_peptide-bd_sf"/>
</dbReference>
<keyword evidence="2" id="KW-0256">Endoplasmic reticulum</keyword>
<dbReference type="Gene3D" id="3.90.640.10">
    <property type="entry name" value="Actin, Chain A, domain 4"/>
    <property type="match status" value="1"/>
</dbReference>
<dbReference type="Proteomes" id="UP000256964">
    <property type="component" value="Unassembled WGS sequence"/>
</dbReference>